<accession>A0A1M5L7N7</accession>
<dbReference type="Proteomes" id="UP000242329">
    <property type="component" value="Unassembled WGS sequence"/>
</dbReference>
<evidence type="ECO:0000313" key="2">
    <source>
        <dbReference type="Proteomes" id="UP000242329"/>
    </source>
</evidence>
<dbReference type="AlphaFoldDB" id="A0A1M5L7N7"/>
<proteinExistence type="predicted"/>
<gene>
    <name evidence="1" type="ORF">SAMN02745221_00585</name>
</gene>
<sequence>MTFKEREKIKKIYDETATLIADLALKQNLSQDEMYFLLNLLDLIVIERKSLPLTQVLHLWLQKDLNPALDEEIKNLLLTSDLKDEKELKKTIDNIRRLLAKY</sequence>
<keyword evidence="2" id="KW-1185">Reference proteome</keyword>
<dbReference type="EMBL" id="FQWY01000007">
    <property type="protein sequence ID" value="SHG60976.1"/>
    <property type="molecule type" value="Genomic_DNA"/>
</dbReference>
<dbReference type="RefSeq" id="WP_073089724.1">
    <property type="nucleotide sequence ID" value="NZ_FQWY01000007.1"/>
</dbReference>
<evidence type="ECO:0000313" key="1">
    <source>
        <dbReference type="EMBL" id="SHG60976.1"/>
    </source>
</evidence>
<protein>
    <submittedName>
        <fullName evidence="1">Uncharacterized protein</fullName>
    </submittedName>
</protein>
<dbReference type="OrthoDB" id="9835947at2"/>
<reference evidence="2" key="1">
    <citation type="submission" date="2016-11" db="EMBL/GenBank/DDBJ databases">
        <authorList>
            <person name="Varghese N."/>
            <person name="Submissions S."/>
        </authorList>
    </citation>
    <scope>NUCLEOTIDE SEQUENCE [LARGE SCALE GENOMIC DNA]</scope>
    <source>
        <strain evidence="2">DSM 11003</strain>
    </source>
</reference>
<dbReference type="STRING" id="1123382.SAMN02745221_00585"/>
<organism evidence="1 2">
    <name type="scientific">Thermosyntropha lipolytica DSM 11003</name>
    <dbReference type="NCBI Taxonomy" id="1123382"/>
    <lineage>
        <taxon>Bacteria</taxon>
        <taxon>Bacillati</taxon>
        <taxon>Bacillota</taxon>
        <taxon>Clostridia</taxon>
        <taxon>Eubacteriales</taxon>
        <taxon>Syntrophomonadaceae</taxon>
        <taxon>Thermosyntropha</taxon>
    </lineage>
</organism>
<name>A0A1M5L7N7_9FIRM</name>